<organism evidence="1 2">
    <name type="scientific">Kitasatospora gansuensis</name>
    <dbReference type="NCBI Taxonomy" id="258050"/>
    <lineage>
        <taxon>Bacteria</taxon>
        <taxon>Bacillati</taxon>
        <taxon>Actinomycetota</taxon>
        <taxon>Actinomycetes</taxon>
        <taxon>Kitasatosporales</taxon>
        <taxon>Streptomycetaceae</taxon>
        <taxon>Kitasatospora</taxon>
    </lineage>
</organism>
<dbReference type="EMBL" id="JACHJR010000001">
    <property type="protein sequence ID" value="MBB4945950.1"/>
    <property type="molecule type" value="Genomic_DNA"/>
</dbReference>
<gene>
    <name evidence="1" type="ORF">F4556_001485</name>
</gene>
<reference evidence="1 2" key="1">
    <citation type="submission" date="2020-08" db="EMBL/GenBank/DDBJ databases">
        <title>Sequencing the genomes of 1000 actinobacteria strains.</title>
        <authorList>
            <person name="Klenk H.-P."/>
        </authorList>
    </citation>
    <scope>NUCLEOTIDE SEQUENCE [LARGE SCALE GENOMIC DNA]</scope>
    <source>
        <strain evidence="1 2">DSM 44786</strain>
    </source>
</reference>
<dbReference type="Proteomes" id="UP000573327">
    <property type="component" value="Unassembled WGS sequence"/>
</dbReference>
<evidence type="ECO:0000313" key="2">
    <source>
        <dbReference type="Proteomes" id="UP000573327"/>
    </source>
</evidence>
<dbReference type="InterPro" id="IPR011989">
    <property type="entry name" value="ARM-like"/>
</dbReference>
<evidence type="ECO:0000313" key="1">
    <source>
        <dbReference type="EMBL" id="MBB4945950.1"/>
    </source>
</evidence>
<proteinExistence type="predicted"/>
<keyword evidence="2" id="KW-1185">Reference proteome</keyword>
<accession>A0A7W7S8P5</accession>
<evidence type="ECO:0008006" key="3">
    <source>
        <dbReference type="Google" id="ProtNLM"/>
    </source>
</evidence>
<protein>
    <recommendedName>
        <fullName evidence="3">Leucine rich repeat variant</fullName>
    </recommendedName>
</protein>
<sequence length="507" mass="53433">MDHLLCGLAANPALPTALLDRLIATADADTLAELADRPDLSRAQAVALAARDEDSVSRLVLSGLLTAADVDPARQPSAAITLLDERAGDPSWARLLATDPAVDRRERLAACPDLPPEVTALLGADPVIRVVAELALWTTADSAARLAEHPHADVRRSVAANTATPPAVLAMLLTGDGLPPARWCSVCDHDPVPFEHDPHCPRLNCGLPPGAACDGSHQSTVHAIQQAALANPATPPAACAGFTDHPSALLRRELACRTDLLASTYTRLAEDPIPWTRSTLAANPAIDETLMRRLADDEGHDVRRSLVHHPRLPLDLLTLLVDSVRIGPVLLPRVATASAQEVNELVRSPSSTARMLLAQRRDLPAEVRDTLAADPDAKVVASVAAHPGLSEAQLRAMLDRHGDRVAAMLAANPDAPSALLTDLAHRNPPALKALRAISRHPNATASALLVCLTDRRARQAAAGHPALPPSVLAGLLGDEDWQVVEAAAANPVLPRAVIEQAVVRPVA</sequence>
<comment type="caution">
    <text evidence="1">The sequence shown here is derived from an EMBL/GenBank/DDBJ whole genome shotgun (WGS) entry which is preliminary data.</text>
</comment>
<dbReference type="RefSeq" id="WP_184912692.1">
    <property type="nucleotide sequence ID" value="NZ_JACHJR010000001.1"/>
</dbReference>
<name>A0A7W7S8P5_9ACTN</name>
<dbReference type="AlphaFoldDB" id="A0A7W7S8P5"/>
<dbReference type="Gene3D" id="1.25.10.10">
    <property type="entry name" value="Leucine-rich Repeat Variant"/>
    <property type="match status" value="2"/>
</dbReference>